<feature type="signal peptide" evidence="2">
    <location>
        <begin position="1"/>
        <end position="16"/>
    </location>
</feature>
<comment type="caution">
    <text evidence="3">The sequence shown here is derived from an EMBL/GenBank/DDBJ whole genome shotgun (WGS) entry which is preliminary data.</text>
</comment>
<protein>
    <recommendedName>
        <fullName evidence="5">Pupal cuticle protein</fullName>
    </recommendedName>
</protein>
<dbReference type="AlphaFoldDB" id="A0A8S9XK61"/>
<name>A0A8S9XK61_APOLU</name>
<keyword evidence="2" id="KW-0732">Signal</keyword>
<feature type="region of interest" description="Disordered" evidence="1">
    <location>
        <begin position="131"/>
        <end position="152"/>
    </location>
</feature>
<organism evidence="3 4">
    <name type="scientific">Apolygus lucorum</name>
    <name type="common">Small green plant bug</name>
    <name type="synonym">Lygocoris lucorum</name>
    <dbReference type="NCBI Taxonomy" id="248454"/>
    <lineage>
        <taxon>Eukaryota</taxon>
        <taxon>Metazoa</taxon>
        <taxon>Ecdysozoa</taxon>
        <taxon>Arthropoda</taxon>
        <taxon>Hexapoda</taxon>
        <taxon>Insecta</taxon>
        <taxon>Pterygota</taxon>
        <taxon>Neoptera</taxon>
        <taxon>Paraneoptera</taxon>
        <taxon>Hemiptera</taxon>
        <taxon>Heteroptera</taxon>
        <taxon>Panheteroptera</taxon>
        <taxon>Cimicomorpha</taxon>
        <taxon>Miridae</taxon>
        <taxon>Mirini</taxon>
        <taxon>Apolygus</taxon>
    </lineage>
</organism>
<proteinExistence type="predicted"/>
<evidence type="ECO:0000313" key="4">
    <source>
        <dbReference type="Proteomes" id="UP000466442"/>
    </source>
</evidence>
<dbReference type="OrthoDB" id="6627848at2759"/>
<sequence>MKYMITLACVLGSAMGQYWGGHGGVHDTPEVEAAKAAHFAAHAKAKAQLHGHAWEASDRSWAPEPQHHEAQHWEEPHHKWTGPIALPPGYDKHGAPLPVLDTPEVAAEKHRHFALYSHGAYAGAYAAHGGHGGWSAPEHHSSWTPTSGPYGY</sequence>
<evidence type="ECO:0000256" key="2">
    <source>
        <dbReference type="SAM" id="SignalP"/>
    </source>
</evidence>
<feature type="chain" id="PRO_5035888374" description="Pupal cuticle protein" evidence="2">
    <location>
        <begin position="17"/>
        <end position="152"/>
    </location>
</feature>
<evidence type="ECO:0000256" key="1">
    <source>
        <dbReference type="SAM" id="MobiDB-lite"/>
    </source>
</evidence>
<dbReference type="Proteomes" id="UP000466442">
    <property type="component" value="Unassembled WGS sequence"/>
</dbReference>
<evidence type="ECO:0000313" key="3">
    <source>
        <dbReference type="EMBL" id="KAF6208989.1"/>
    </source>
</evidence>
<keyword evidence="4" id="KW-1185">Reference proteome</keyword>
<accession>A0A8S9XK61</accession>
<reference evidence="3" key="1">
    <citation type="journal article" date="2021" name="Mol. Ecol. Resour.">
        <title>Apolygus lucorum genome provides insights into omnivorousness and mesophyll feeding.</title>
        <authorList>
            <person name="Liu Y."/>
            <person name="Liu H."/>
            <person name="Wang H."/>
            <person name="Huang T."/>
            <person name="Liu B."/>
            <person name="Yang B."/>
            <person name="Yin L."/>
            <person name="Li B."/>
            <person name="Zhang Y."/>
            <person name="Zhang S."/>
            <person name="Jiang F."/>
            <person name="Zhang X."/>
            <person name="Ren Y."/>
            <person name="Wang B."/>
            <person name="Wang S."/>
            <person name="Lu Y."/>
            <person name="Wu K."/>
            <person name="Fan W."/>
            <person name="Wang G."/>
        </authorList>
    </citation>
    <scope>NUCLEOTIDE SEQUENCE</scope>
    <source>
        <strain evidence="3">12Hb</strain>
    </source>
</reference>
<dbReference type="EMBL" id="WIXP02000006">
    <property type="protein sequence ID" value="KAF6208989.1"/>
    <property type="molecule type" value="Genomic_DNA"/>
</dbReference>
<feature type="compositionally biased region" description="Polar residues" evidence="1">
    <location>
        <begin position="142"/>
        <end position="152"/>
    </location>
</feature>
<evidence type="ECO:0008006" key="5">
    <source>
        <dbReference type="Google" id="ProtNLM"/>
    </source>
</evidence>
<gene>
    <name evidence="3" type="ORF">GE061_014732</name>
</gene>